<gene>
    <name evidence="7" type="ORF">BMI91_01110</name>
</gene>
<evidence type="ECO:0000256" key="5">
    <source>
        <dbReference type="SAM" id="Phobius"/>
    </source>
</evidence>
<evidence type="ECO:0000256" key="3">
    <source>
        <dbReference type="ARBA" id="ARBA00022989"/>
    </source>
</evidence>
<feature type="transmembrane region" description="Helical" evidence="5">
    <location>
        <begin position="90"/>
        <end position="108"/>
    </location>
</feature>
<keyword evidence="3 5" id="KW-1133">Transmembrane helix</keyword>
<evidence type="ECO:0000256" key="2">
    <source>
        <dbReference type="ARBA" id="ARBA00022692"/>
    </source>
</evidence>
<dbReference type="EMBL" id="MPZV01000001">
    <property type="protein sequence ID" value="OOY25065.1"/>
    <property type="molecule type" value="Genomic_DNA"/>
</dbReference>
<feature type="transmembrane region" description="Helical" evidence="5">
    <location>
        <begin position="357"/>
        <end position="374"/>
    </location>
</feature>
<feature type="transmembrane region" description="Helical" evidence="5">
    <location>
        <begin position="62"/>
        <end position="78"/>
    </location>
</feature>
<evidence type="ECO:0000313" key="7">
    <source>
        <dbReference type="EMBL" id="OOY25065.1"/>
    </source>
</evidence>
<keyword evidence="8" id="KW-1185">Reference proteome</keyword>
<protein>
    <recommendedName>
        <fullName evidence="6">O-antigen ligase-related domain-containing protein</fullName>
    </recommendedName>
</protein>
<organism evidence="7 8">
    <name type="scientific">Thioclava sediminum</name>
    <dbReference type="NCBI Taxonomy" id="1915319"/>
    <lineage>
        <taxon>Bacteria</taxon>
        <taxon>Pseudomonadati</taxon>
        <taxon>Pseudomonadota</taxon>
        <taxon>Alphaproteobacteria</taxon>
        <taxon>Rhodobacterales</taxon>
        <taxon>Paracoccaceae</taxon>
        <taxon>Thioclava</taxon>
    </lineage>
</organism>
<feature type="transmembrane region" description="Helical" evidence="5">
    <location>
        <begin position="188"/>
        <end position="221"/>
    </location>
</feature>
<dbReference type="PANTHER" id="PTHR37422">
    <property type="entry name" value="TEICHURONIC ACID BIOSYNTHESIS PROTEIN TUAE"/>
    <property type="match status" value="1"/>
</dbReference>
<evidence type="ECO:0000313" key="8">
    <source>
        <dbReference type="Proteomes" id="UP000190787"/>
    </source>
</evidence>
<feature type="transmembrane region" description="Helical" evidence="5">
    <location>
        <begin position="318"/>
        <end position="345"/>
    </location>
</feature>
<keyword evidence="4 5" id="KW-0472">Membrane</keyword>
<feature type="transmembrane region" description="Helical" evidence="5">
    <location>
        <begin position="281"/>
        <end position="298"/>
    </location>
</feature>
<evidence type="ECO:0000256" key="4">
    <source>
        <dbReference type="ARBA" id="ARBA00023136"/>
    </source>
</evidence>
<comment type="subcellular location">
    <subcellularLocation>
        <location evidence="1">Membrane</location>
        <topology evidence="1">Multi-pass membrane protein</topology>
    </subcellularLocation>
</comment>
<dbReference type="InterPro" id="IPR007016">
    <property type="entry name" value="O-antigen_ligase-rel_domated"/>
</dbReference>
<name>A0ABX3MZI6_9RHOB</name>
<comment type="caution">
    <text evidence="7">The sequence shown here is derived from an EMBL/GenBank/DDBJ whole genome shotgun (WGS) entry which is preliminary data.</text>
</comment>
<accession>A0ABX3MZI6</accession>
<dbReference type="Pfam" id="PF04932">
    <property type="entry name" value="Wzy_C"/>
    <property type="match status" value="1"/>
</dbReference>
<proteinExistence type="predicted"/>
<dbReference type="RefSeq" id="WP_078603704.1">
    <property type="nucleotide sequence ID" value="NZ_MPZV01000001.1"/>
</dbReference>
<reference evidence="7 8" key="1">
    <citation type="submission" date="2016-11" db="EMBL/GenBank/DDBJ databases">
        <title>A multilocus sequence analysis scheme for characterization of bacteria in the genus Thioclava.</title>
        <authorList>
            <person name="Liu Y."/>
            <person name="Shao Z."/>
        </authorList>
    </citation>
    <scope>NUCLEOTIDE SEQUENCE [LARGE SCALE GENOMIC DNA]</scope>
    <source>
        <strain evidence="7 8">TAW-CT134</strain>
    </source>
</reference>
<keyword evidence="2 5" id="KW-0812">Transmembrane</keyword>
<evidence type="ECO:0000259" key="6">
    <source>
        <dbReference type="Pfam" id="PF04932"/>
    </source>
</evidence>
<dbReference type="Proteomes" id="UP000190787">
    <property type="component" value="Unassembled WGS sequence"/>
</dbReference>
<feature type="transmembrane region" description="Helical" evidence="5">
    <location>
        <begin position="227"/>
        <end position="245"/>
    </location>
</feature>
<feature type="transmembrane region" description="Helical" evidence="5">
    <location>
        <begin position="30"/>
        <end position="50"/>
    </location>
</feature>
<feature type="domain" description="O-antigen ligase-related" evidence="6">
    <location>
        <begin position="191"/>
        <end position="333"/>
    </location>
</feature>
<dbReference type="InterPro" id="IPR051533">
    <property type="entry name" value="WaaL-like"/>
</dbReference>
<dbReference type="PANTHER" id="PTHR37422:SF13">
    <property type="entry name" value="LIPOPOLYSACCHARIDE BIOSYNTHESIS PROTEIN PA4999-RELATED"/>
    <property type="match status" value="1"/>
</dbReference>
<feature type="transmembrane region" description="Helical" evidence="5">
    <location>
        <begin position="115"/>
        <end position="138"/>
    </location>
</feature>
<feature type="transmembrane region" description="Helical" evidence="5">
    <location>
        <begin position="380"/>
        <end position="402"/>
    </location>
</feature>
<feature type="transmembrane region" description="Helical" evidence="5">
    <location>
        <begin position="158"/>
        <end position="176"/>
    </location>
</feature>
<evidence type="ECO:0000256" key="1">
    <source>
        <dbReference type="ARBA" id="ARBA00004141"/>
    </source>
</evidence>
<sequence>MRLAIRKRGLLLGLGIAATAAPSVIYVNMLFGPGARWAAIGILVLALLLNGRLWRKIPGDGMYFRLALLGLAALSALWSSVPHLSGPKAATYALTALAFASAGAAWAQQTRRRDLFAILWPLLALVLFAGIGGLRSGFGTVEMNADISLYRGLSANSNFLALMILTVAPLPLWRLAQRRIGRQRRLFWRAVALILTVLVLMSLSRASLLSLTVLIVAFLLGRGFKRLATAAATLGAVLSLLWLYFPNRAEALTQRYLFKASAQTETLIASRAETWAATLEGARAGGIFGLGFGVSYGFDDYALSASASHYGREKTNSALALIEEVGLAGAVLFTGMLLLITRGAVLAARHARRRSDRVLMALLLGYLAALFTHAQFEAWLLSPGGAATPAFWTALGMTTALAKRIRTRLKPARLSPSVAGAIEAVRVRFPQAAVRSNA</sequence>